<comment type="caution">
    <text evidence="17">The sequence shown here is derived from an EMBL/GenBank/DDBJ whole genome shotgun (WGS) entry which is preliminary data.</text>
</comment>
<evidence type="ECO:0008006" key="19">
    <source>
        <dbReference type="Google" id="ProtNLM"/>
    </source>
</evidence>
<name>A0AAV7QRD1_PLEWA</name>
<dbReference type="GO" id="GO:0005737">
    <property type="term" value="C:cytoplasm"/>
    <property type="evidence" value="ECO:0007669"/>
    <property type="project" value="UniProtKB-SubCell"/>
</dbReference>
<dbReference type="Gene3D" id="2.60.60.20">
    <property type="entry name" value="PLAT/LH2 domain"/>
    <property type="match status" value="1"/>
</dbReference>
<dbReference type="PRINTS" id="PR00467">
    <property type="entry name" value="MAMLPOXGNASE"/>
</dbReference>
<evidence type="ECO:0000256" key="10">
    <source>
        <dbReference type="PIRSR" id="PIRSR601885-1"/>
    </source>
</evidence>
<dbReference type="InterPro" id="IPR036226">
    <property type="entry name" value="LipOase_C_sf"/>
</dbReference>
<comment type="subcellular location">
    <subcellularLocation>
        <location evidence="1">Cytoplasm</location>
    </subcellularLocation>
</comment>
<evidence type="ECO:0000256" key="7">
    <source>
        <dbReference type="ARBA" id="ARBA00023002"/>
    </source>
</evidence>
<evidence type="ECO:0000256" key="4">
    <source>
        <dbReference type="ARBA" id="ARBA00022490"/>
    </source>
</evidence>
<dbReference type="GO" id="GO:0005506">
    <property type="term" value="F:iron ion binding"/>
    <property type="evidence" value="ECO:0007669"/>
    <property type="project" value="InterPro"/>
</dbReference>
<comment type="caution">
    <text evidence="13">Lacks conserved residue(s) required for the propagation of feature annotation.</text>
</comment>
<evidence type="ECO:0000256" key="12">
    <source>
        <dbReference type="PIRSR" id="PIRSR601885-3"/>
    </source>
</evidence>
<feature type="binding site" evidence="10">
    <location>
        <position position="321"/>
    </location>
    <ligand>
        <name>Fe cation</name>
        <dbReference type="ChEBI" id="CHEBI:24875"/>
        <note>catalytic</note>
    </ligand>
</feature>
<proteinExistence type="inferred from homology"/>
<evidence type="ECO:0000256" key="11">
    <source>
        <dbReference type="PIRSR" id="PIRSR601885-2"/>
    </source>
</evidence>
<evidence type="ECO:0000256" key="8">
    <source>
        <dbReference type="ARBA" id="ARBA00023004"/>
    </source>
</evidence>
<keyword evidence="7 14" id="KW-0560">Oxidoreductase</keyword>
<accession>A0AAV7QRD1</accession>
<dbReference type="InterPro" id="IPR036392">
    <property type="entry name" value="PLAT/LH2_dom_sf"/>
</dbReference>
<dbReference type="PROSITE" id="PS00711">
    <property type="entry name" value="LIPOXYGENASE_1"/>
    <property type="match status" value="1"/>
</dbReference>
<feature type="domain" description="Lipoxygenase" evidence="16">
    <location>
        <begin position="71"/>
        <end position="390"/>
    </location>
</feature>
<dbReference type="SUPFAM" id="SSF48484">
    <property type="entry name" value="Lipoxigenase"/>
    <property type="match status" value="1"/>
</dbReference>
<protein>
    <recommendedName>
        <fullName evidence="19">Arachidonate 5-lipoxygenase</fullName>
    </recommendedName>
</protein>
<dbReference type="PROSITE" id="PS50095">
    <property type="entry name" value="PLAT"/>
    <property type="match status" value="1"/>
</dbReference>
<evidence type="ECO:0000259" key="16">
    <source>
        <dbReference type="PROSITE" id="PS51393"/>
    </source>
</evidence>
<evidence type="ECO:0000256" key="9">
    <source>
        <dbReference type="ARBA" id="ARBA00023098"/>
    </source>
</evidence>
<keyword evidence="4" id="KW-0963">Cytoplasm</keyword>
<comment type="similarity">
    <text evidence="3 14">Belongs to the lipoxygenase family.</text>
</comment>
<dbReference type="Gene3D" id="1.20.245.10">
    <property type="entry name" value="Lipoxygenase-1, Domain 5"/>
    <property type="match status" value="2"/>
</dbReference>
<evidence type="ECO:0000256" key="1">
    <source>
        <dbReference type="ARBA" id="ARBA00004496"/>
    </source>
</evidence>
<feature type="domain" description="PLAT" evidence="15">
    <location>
        <begin position="1"/>
        <end position="71"/>
    </location>
</feature>
<dbReference type="InterPro" id="IPR020833">
    <property type="entry name" value="LipOase_Fe_BS"/>
</dbReference>
<dbReference type="Pfam" id="PF01477">
    <property type="entry name" value="PLAT"/>
    <property type="match status" value="1"/>
</dbReference>
<evidence type="ECO:0000313" key="17">
    <source>
        <dbReference type="EMBL" id="KAJ1143024.1"/>
    </source>
</evidence>
<keyword evidence="6 14" id="KW-0223">Dioxygenase</keyword>
<comment type="pathway">
    <text evidence="2">Lipid metabolism.</text>
</comment>
<dbReference type="Proteomes" id="UP001066276">
    <property type="component" value="Chromosome 6"/>
</dbReference>
<keyword evidence="5 10" id="KW-0479">Metal-binding</keyword>
<dbReference type="PRINTS" id="PR00087">
    <property type="entry name" value="LIPOXYGENASE"/>
</dbReference>
<evidence type="ECO:0000256" key="3">
    <source>
        <dbReference type="ARBA" id="ARBA00009419"/>
    </source>
</evidence>
<feature type="binding site" evidence="10">
    <location>
        <position position="326"/>
    </location>
    <ligand>
        <name>Fe cation</name>
        <dbReference type="ChEBI" id="CHEBI:24875"/>
        <note>catalytic</note>
    </ligand>
</feature>
<dbReference type="InterPro" id="IPR001885">
    <property type="entry name" value="LipOase_mml"/>
</dbReference>
<feature type="site" description="Essential for stabilizing binding to COTL1" evidence="12">
    <location>
        <position position="56"/>
    </location>
</feature>
<keyword evidence="9" id="KW-0443">Lipid metabolism</keyword>
<dbReference type="InterPro" id="IPR000907">
    <property type="entry name" value="LipOase"/>
</dbReference>
<gene>
    <name evidence="17" type="ORF">NDU88_009336</name>
</gene>
<reference evidence="17" key="1">
    <citation type="journal article" date="2022" name="bioRxiv">
        <title>Sequencing and chromosome-scale assembly of the giantPleurodeles waltlgenome.</title>
        <authorList>
            <person name="Brown T."/>
            <person name="Elewa A."/>
            <person name="Iarovenko S."/>
            <person name="Subramanian E."/>
            <person name="Araus A.J."/>
            <person name="Petzold A."/>
            <person name="Susuki M."/>
            <person name="Suzuki K.-i.T."/>
            <person name="Hayashi T."/>
            <person name="Toyoda A."/>
            <person name="Oliveira C."/>
            <person name="Osipova E."/>
            <person name="Leigh N.D."/>
            <person name="Simon A."/>
            <person name="Yun M.H."/>
        </authorList>
    </citation>
    <scope>NUCLEOTIDE SEQUENCE</scope>
    <source>
        <strain evidence="17">20211129_DDA</strain>
        <tissue evidence="17">Liver</tissue>
    </source>
</reference>
<evidence type="ECO:0000256" key="2">
    <source>
        <dbReference type="ARBA" id="ARBA00005189"/>
    </source>
</evidence>
<dbReference type="Pfam" id="PF00305">
    <property type="entry name" value="Lipoxygenase"/>
    <property type="match status" value="1"/>
</dbReference>
<evidence type="ECO:0000256" key="6">
    <source>
        <dbReference type="ARBA" id="ARBA00022964"/>
    </source>
</evidence>
<dbReference type="EMBL" id="JANPWB010000010">
    <property type="protein sequence ID" value="KAJ1143024.1"/>
    <property type="molecule type" value="Genomic_DNA"/>
</dbReference>
<feature type="binding site" evidence="11">
    <location>
        <position position="34"/>
    </location>
    <ligand>
        <name>Ca(2+)</name>
        <dbReference type="ChEBI" id="CHEBI:29108"/>
        <label>1</label>
    </ligand>
</feature>
<keyword evidence="11" id="KW-0106">Calcium</keyword>
<organism evidence="17 18">
    <name type="scientific">Pleurodeles waltl</name>
    <name type="common">Iberian ribbed newt</name>
    <dbReference type="NCBI Taxonomy" id="8319"/>
    <lineage>
        <taxon>Eukaryota</taxon>
        <taxon>Metazoa</taxon>
        <taxon>Chordata</taxon>
        <taxon>Craniata</taxon>
        <taxon>Vertebrata</taxon>
        <taxon>Euteleostomi</taxon>
        <taxon>Amphibia</taxon>
        <taxon>Batrachia</taxon>
        <taxon>Caudata</taxon>
        <taxon>Salamandroidea</taxon>
        <taxon>Salamandridae</taxon>
        <taxon>Pleurodelinae</taxon>
        <taxon>Pleurodeles</taxon>
    </lineage>
</organism>
<evidence type="ECO:0000256" key="14">
    <source>
        <dbReference type="RuleBase" id="RU003974"/>
    </source>
</evidence>
<dbReference type="PROSITE" id="PS51393">
    <property type="entry name" value="LIPOXYGENASE_3"/>
    <property type="match status" value="1"/>
</dbReference>
<sequence>MYSQVDTYEVSTSGDLGEIQLLKLEKSARWLENDWYCNYISVKGAYYEYHFPCYRWITNSKEVILRDGRAKLPQDDQTEILQQYRREEIEDRQTLFRWKEWHQGFPWSIDVLHYKDLPKDLQFDTEKRNDFETNYRHAIINLGLNHLAEMFTFSWNDFEDFKKIFVSISNTISDCVMHHWQEDLFFGYQFLNGCNPVMIKKCKEIPSKFPVTSEMVKASLQRNLTLEEELQKGNIFIADYRLLDGIPANTMDPNTVQYIAAPMCLLYKNIENKIVPIAIQIHQKPGPDNPVFLPSDAKYDWLLAKMWVRSSEFHIHQNVSHLLRTHLLLEVFTVAMYRNLPAVHPLFKMYGFSLENKTYLRRSYCKKPRLDKTEILKLKSDRQCMPIKSC</sequence>
<dbReference type="InterPro" id="IPR001024">
    <property type="entry name" value="PLAT/LH2_dom"/>
</dbReference>
<dbReference type="GO" id="GO:0016702">
    <property type="term" value="F:oxidoreductase activity, acting on single donors with incorporation of molecular oxygen, incorporation of two atoms of oxygen"/>
    <property type="evidence" value="ECO:0007669"/>
    <property type="project" value="InterPro"/>
</dbReference>
<dbReference type="InterPro" id="IPR013819">
    <property type="entry name" value="LipOase_C"/>
</dbReference>
<evidence type="ECO:0000256" key="5">
    <source>
        <dbReference type="ARBA" id="ARBA00022723"/>
    </source>
</evidence>
<evidence type="ECO:0000313" key="18">
    <source>
        <dbReference type="Proteomes" id="UP001066276"/>
    </source>
</evidence>
<dbReference type="PANTHER" id="PTHR11771">
    <property type="entry name" value="LIPOXYGENASE"/>
    <property type="match status" value="1"/>
</dbReference>
<comment type="cofactor">
    <cofactor evidence="10">
        <name>Fe cation</name>
        <dbReference type="ChEBI" id="CHEBI:24875"/>
    </cofactor>
    <text evidence="10">Binds 1 Fe cation per subunit.</text>
</comment>
<evidence type="ECO:0000259" key="15">
    <source>
        <dbReference type="PROSITE" id="PS50095"/>
    </source>
</evidence>
<evidence type="ECO:0000256" key="13">
    <source>
        <dbReference type="PROSITE-ProRule" id="PRU00152"/>
    </source>
</evidence>
<keyword evidence="18" id="KW-1185">Reference proteome</keyword>
<dbReference type="AlphaFoldDB" id="A0AAV7QRD1"/>
<keyword evidence="8 10" id="KW-0408">Iron</keyword>
<dbReference type="GO" id="GO:0034440">
    <property type="term" value="P:lipid oxidation"/>
    <property type="evidence" value="ECO:0007669"/>
    <property type="project" value="InterPro"/>
</dbReference>
<dbReference type="SUPFAM" id="SSF49723">
    <property type="entry name" value="Lipase/lipooxygenase domain (PLAT/LH2 domain)"/>
    <property type="match status" value="1"/>
</dbReference>